<feature type="non-terminal residue" evidence="1">
    <location>
        <position position="69"/>
    </location>
</feature>
<organism evidence="1">
    <name type="scientific">Macaca mulatta</name>
    <name type="common">Rhesus macaque</name>
    <dbReference type="NCBI Taxonomy" id="9544"/>
    <lineage>
        <taxon>Eukaryota</taxon>
        <taxon>Metazoa</taxon>
        <taxon>Chordata</taxon>
        <taxon>Craniata</taxon>
        <taxon>Vertebrata</taxon>
        <taxon>Euteleostomi</taxon>
        <taxon>Mammalia</taxon>
        <taxon>Eutheria</taxon>
        <taxon>Euarchontoglires</taxon>
        <taxon>Primates</taxon>
        <taxon>Haplorrhini</taxon>
        <taxon>Catarrhini</taxon>
        <taxon>Cercopithecidae</taxon>
        <taxon>Cercopithecinae</taxon>
        <taxon>Macaca</taxon>
    </lineage>
</organism>
<evidence type="ECO:0000313" key="1">
    <source>
        <dbReference type="EMBL" id="EHH17072.1"/>
    </source>
</evidence>
<protein>
    <submittedName>
        <fullName evidence="1">Uncharacterized protein</fullName>
    </submittedName>
</protein>
<dbReference type="Proteomes" id="UP000013456">
    <property type="component" value="Chromosome 3"/>
</dbReference>
<dbReference type="AlphaFoldDB" id="G7MNC7"/>
<accession>G7MNC7</accession>
<dbReference type="EMBL" id="CM001255">
    <property type="protein sequence ID" value="EHH17072.1"/>
    <property type="molecule type" value="Genomic_DNA"/>
</dbReference>
<sequence length="69" mass="7444">MMGNMAIPVDSMSMSPLLHFFSCKVSVLVRGNAVLNTMMVDKAFHESTDGSLGRSIACRIGKPISRVSI</sequence>
<proteinExistence type="predicted"/>
<gene>
    <name evidence="1" type="ORF">EGK_13373</name>
</gene>
<name>G7MNC7_MACMU</name>
<reference evidence="1" key="1">
    <citation type="journal article" date="2011" name="Nat. Biotechnol.">
        <title>Genome sequencing and comparison of two nonhuman primate animal models, the cynomolgus and Chinese rhesus macaques.</title>
        <authorList>
            <person name="Yan G."/>
            <person name="Zhang G."/>
            <person name="Fang X."/>
            <person name="Zhang Y."/>
            <person name="Li C."/>
            <person name="Ling F."/>
            <person name="Cooper D.N."/>
            <person name="Li Q."/>
            <person name="Li Y."/>
            <person name="van Gool A.J."/>
            <person name="Du H."/>
            <person name="Chen J."/>
            <person name="Chen R."/>
            <person name="Zhang P."/>
            <person name="Huang Z."/>
            <person name="Thompson J.R."/>
            <person name="Meng Y."/>
            <person name="Bai Y."/>
            <person name="Wang J."/>
            <person name="Zhuo M."/>
            <person name="Wang T."/>
            <person name="Huang Y."/>
            <person name="Wei L."/>
            <person name="Li J."/>
            <person name="Wang Z."/>
            <person name="Hu H."/>
            <person name="Yang P."/>
            <person name="Le L."/>
            <person name="Stenson P.D."/>
            <person name="Li B."/>
            <person name="Liu X."/>
            <person name="Ball E.V."/>
            <person name="An N."/>
            <person name="Huang Q."/>
            <person name="Zhang Y."/>
            <person name="Fan W."/>
            <person name="Zhang X."/>
            <person name="Li Y."/>
            <person name="Wang W."/>
            <person name="Katze M.G."/>
            <person name="Su B."/>
            <person name="Nielsen R."/>
            <person name="Yang H."/>
            <person name="Wang J."/>
            <person name="Wang X."/>
            <person name="Wang J."/>
        </authorList>
    </citation>
    <scope>NUCLEOTIDE SEQUENCE [LARGE SCALE GENOMIC DNA]</scope>
    <source>
        <strain evidence="1">CR-5</strain>
    </source>
</reference>